<proteinExistence type="predicted"/>
<dbReference type="Proteomes" id="UP001301388">
    <property type="component" value="Unassembled WGS sequence"/>
</dbReference>
<name>A0ABU5TQR2_9CYAN</name>
<protein>
    <submittedName>
        <fullName evidence="2">Uncharacterized protein</fullName>
    </submittedName>
</protein>
<comment type="caution">
    <text evidence="2">The sequence shown here is derived from an EMBL/GenBank/DDBJ whole genome shotgun (WGS) entry which is preliminary data.</text>
</comment>
<accession>A0ABU5TQR2</accession>
<evidence type="ECO:0000256" key="1">
    <source>
        <dbReference type="SAM" id="MobiDB-lite"/>
    </source>
</evidence>
<gene>
    <name evidence="2" type="ORF">VB774_23680</name>
</gene>
<feature type="region of interest" description="Disordered" evidence="1">
    <location>
        <begin position="119"/>
        <end position="139"/>
    </location>
</feature>
<organism evidence="2 3">
    <name type="scientific">Pseudanabaena galeata UHCC 0370</name>
    <dbReference type="NCBI Taxonomy" id="3110310"/>
    <lineage>
        <taxon>Bacteria</taxon>
        <taxon>Bacillati</taxon>
        <taxon>Cyanobacteriota</taxon>
        <taxon>Cyanophyceae</taxon>
        <taxon>Pseudanabaenales</taxon>
        <taxon>Pseudanabaenaceae</taxon>
        <taxon>Pseudanabaena</taxon>
    </lineage>
</organism>
<evidence type="ECO:0000313" key="3">
    <source>
        <dbReference type="Proteomes" id="UP001301388"/>
    </source>
</evidence>
<keyword evidence="3" id="KW-1185">Reference proteome</keyword>
<dbReference type="RefSeq" id="WP_323263596.1">
    <property type="nucleotide sequence ID" value="NZ_JAYGIE010000143.1"/>
</dbReference>
<feature type="compositionally biased region" description="Low complexity" evidence="1">
    <location>
        <begin position="122"/>
        <end position="139"/>
    </location>
</feature>
<reference evidence="2 3" key="1">
    <citation type="submission" date="2023-12" db="EMBL/GenBank/DDBJ databases">
        <title>Baltic Sea Cyanobacteria.</title>
        <authorList>
            <person name="Delbaje E."/>
            <person name="Fewer D.P."/>
            <person name="Shishido T.K."/>
        </authorList>
    </citation>
    <scope>NUCLEOTIDE SEQUENCE [LARGE SCALE GENOMIC DNA]</scope>
    <source>
        <strain evidence="2 3">UHCC 0370</strain>
    </source>
</reference>
<dbReference type="EMBL" id="JAYGIE010000143">
    <property type="protein sequence ID" value="MEA5480646.1"/>
    <property type="molecule type" value="Genomic_DNA"/>
</dbReference>
<evidence type="ECO:0000313" key="2">
    <source>
        <dbReference type="EMBL" id="MEA5480646.1"/>
    </source>
</evidence>
<sequence>MADPVTLTAAGIAALAFDKAFGKTIEKLTEGAIAKITPMLTSLQQKILARFKGNPKAEDAVLKEDVDRVAAYLQVMMDNDPKFSQEVEQLATAIHQEINIGEFEDNSSMTQINRDQSTGYQTKTGLGNTNFFGGTHHHS</sequence>